<protein>
    <submittedName>
        <fullName evidence="3 4">Uncharacterized protein LOC105224999</fullName>
    </submittedName>
</protein>
<proteinExistence type="predicted"/>
<dbReference type="RefSeq" id="XP_049312532.1">
    <property type="nucleotide sequence ID" value="XM_049456575.1"/>
</dbReference>
<evidence type="ECO:0000313" key="4">
    <source>
        <dbReference type="RefSeq" id="XP_049312532.1"/>
    </source>
</evidence>
<name>A0ABM3JTG3_BACDO</name>
<keyword evidence="1" id="KW-0812">Transmembrane</keyword>
<accession>A0ABM3JTG3</accession>
<keyword evidence="2" id="KW-1185">Reference proteome</keyword>
<dbReference type="RefSeq" id="XP_049312533.1">
    <property type="nucleotide sequence ID" value="XM_049456576.1"/>
</dbReference>
<dbReference type="SUPFAM" id="SSF52058">
    <property type="entry name" value="L domain-like"/>
    <property type="match status" value="1"/>
</dbReference>
<evidence type="ECO:0000313" key="5">
    <source>
        <dbReference type="RefSeq" id="XP_049312533.1"/>
    </source>
</evidence>
<dbReference type="RefSeq" id="XP_049312531.1">
    <property type="nucleotide sequence ID" value="XM_049456574.1"/>
</dbReference>
<feature type="transmembrane region" description="Helical" evidence="1">
    <location>
        <begin position="473"/>
        <end position="497"/>
    </location>
</feature>
<sequence length="537" mass="61778">MAAASLITADTNPPQIEAYEKCKNHKNRNRQILLNYKRQNNWLWRNCRGHQQYFGTATYWLLVTTLLTLSASYGRADYYRNGGGWQPPQPMLPPLQPIPPPLGSLQNVTCIAHDTKFTCDCQSVNQRLQLPHLIGYVFQVEISNCRSLTIEANALEDTQGLRKINFKNVENLILNKYALAFPRYASNTPLIIEFDRVNFELIDSHAINGNIEEISFIGGRIDVINPFGFTTLKDRAILLKMDNVLVKRIEPQAFKKFAVEQLEIRNCVFNTNVPSKAFYELEVLNSLRIHNNNFQEVHSHAFSFKIINKLSITENYFAAIDAEWIEAYVRESVVIRDNYFGLTSPIAFKGIHIHRDYMHSELLELQFNNNTLQLPVETRPLEFNERFALNIKQLRYENTYGCSDLDTAQKPPIPKQTFFRNNVDNIYVLAKPTKAVATPMNGMNGQMIAASRSNSEFVLLNKYIETNCQPRSYLIYILLGVLALVLVLLLIGIIVWLQVAKRRKKRKLDVVLPEPRTYKETQIVYQIENAGLLKTDL</sequence>
<evidence type="ECO:0000313" key="3">
    <source>
        <dbReference type="RefSeq" id="XP_049312531.1"/>
    </source>
</evidence>
<dbReference type="Proteomes" id="UP001652620">
    <property type="component" value="Chromosome 4"/>
</dbReference>
<evidence type="ECO:0000313" key="2">
    <source>
        <dbReference type="Proteomes" id="UP001652620"/>
    </source>
</evidence>
<gene>
    <name evidence="3 4 5" type="primary">LOC105224999</name>
</gene>
<keyword evidence="1" id="KW-0472">Membrane</keyword>
<dbReference type="InterPro" id="IPR032675">
    <property type="entry name" value="LRR_dom_sf"/>
</dbReference>
<keyword evidence="1" id="KW-1133">Transmembrane helix</keyword>
<evidence type="ECO:0000256" key="1">
    <source>
        <dbReference type="SAM" id="Phobius"/>
    </source>
</evidence>
<dbReference type="GeneID" id="105224999"/>
<reference evidence="3 4" key="1">
    <citation type="submission" date="2025-05" db="UniProtKB">
        <authorList>
            <consortium name="RefSeq"/>
        </authorList>
    </citation>
    <scope>IDENTIFICATION</scope>
    <source>
        <tissue evidence="3 4">Adult</tissue>
    </source>
</reference>
<dbReference type="Gene3D" id="3.80.10.10">
    <property type="entry name" value="Ribonuclease Inhibitor"/>
    <property type="match status" value="1"/>
</dbReference>
<organism evidence="2 3">
    <name type="scientific">Bactrocera dorsalis</name>
    <name type="common">Oriental fruit fly</name>
    <name type="synonym">Dacus dorsalis</name>
    <dbReference type="NCBI Taxonomy" id="27457"/>
    <lineage>
        <taxon>Eukaryota</taxon>
        <taxon>Metazoa</taxon>
        <taxon>Ecdysozoa</taxon>
        <taxon>Arthropoda</taxon>
        <taxon>Hexapoda</taxon>
        <taxon>Insecta</taxon>
        <taxon>Pterygota</taxon>
        <taxon>Neoptera</taxon>
        <taxon>Endopterygota</taxon>
        <taxon>Diptera</taxon>
        <taxon>Brachycera</taxon>
        <taxon>Muscomorpha</taxon>
        <taxon>Tephritoidea</taxon>
        <taxon>Tephritidae</taxon>
        <taxon>Bactrocera</taxon>
        <taxon>Bactrocera</taxon>
    </lineage>
</organism>